<dbReference type="InterPro" id="IPR038765">
    <property type="entry name" value="Papain-like_cys_pep_sf"/>
</dbReference>
<evidence type="ECO:0000256" key="7">
    <source>
        <dbReference type="ARBA" id="ARBA00022490"/>
    </source>
</evidence>
<keyword evidence="15" id="KW-1185">Reference proteome</keyword>
<dbReference type="InterPro" id="IPR050883">
    <property type="entry name" value="PNGase"/>
</dbReference>
<evidence type="ECO:0000313" key="16">
    <source>
        <dbReference type="WBParaSite" id="ALUE_0000386301-mRNA-1"/>
    </source>
</evidence>
<evidence type="ECO:0000256" key="12">
    <source>
        <dbReference type="PROSITE-ProRule" id="PRU00731"/>
    </source>
</evidence>
<accession>A0A9J2P389</accession>
<dbReference type="SUPFAM" id="SSF52833">
    <property type="entry name" value="Thioredoxin-like"/>
    <property type="match status" value="1"/>
</dbReference>
<keyword evidence="9" id="KW-0378">Hydrolase</keyword>
<dbReference type="SUPFAM" id="SSF49785">
    <property type="entry name" value="Galactose-binding domain-like"/>
    <property type="match status" value="1"/>
</dbReference>
<dbReference type="SMART" id="SM00460">
    <property type="entry name" value="TGc"/>
    <property type="match status" value="1"/>
</dbReference>
<dbReference type="PANTHER" id="PTHR12143">
    <property type="entry name" value="PEPTIDE N-GLYCANASE PNGASE -RELATED"/>
    <property type="match status" value="1"/>
</dbReference>
<comment type="similarity">
    <text evidence="4 12">Belongs to the transglutaminase-like superfamily. PNGase family.</text>
</comment>
<dbReference type="PROSITE" id="PS51398">
    <property type="entry name" value="PAW"/>
    <property type="match status" value="1"/>
</dbReference>
<dbReference type="InterPro" id="IPR006588">
    <property type="entry name" value="Peptide_N_glycanase_PAW_dom"/>
</dbReference>
<dbReference type="InterPro" id="IPR008979">
    <property type="entry name" value="Galactose-bd-like_sf"/>
</dbReference>
<protein>
    <recommendedName>
        <fullName evidence="6">Peptide-N(4)-(N-acetyl-beta-glucosaminyl)asparagine amidase</fullName>
        <ecNumber evidence="5">3.5.1.52</ecNumber>
    </recommendedName>
    <alternativeName>
        <fullName evidence="11">Peptide:N-glycanase</fullName>
    </alternativeName>
</protein>
<dbReference type="InterPro" id="IPR038680">
    <property type="entry name" value="PAW_sf"/>
</dbReference>
<dbReference type="CDD" id="cd02947">
    <property type="entry name" value="TRX_family"/>
    <property type="match status" value="1"/>
</dbReference>
<dbReference type="InterPro" id="IPR017937">
    <property type="entry name" value="Thioredoxin_CS"/>
</dbReference>
<dbReference type="PROSITE" id="PS00194">
    <property type="entry name" value="THIOREDOXIN_1"/>
    <property type="match status" value="1"/>
</dbReference>
<dbReference type="GO" id="GO:0005634">
    <property type="term" value="C:nucleus"/>
    <property type="evidence" value="ECO:0007669"/>
    <property type="project" value="TreeGrafter"/>
</dbReference>
<feature type="domain" description="PAW" evidence="14">
    <location>
        <begin position="403"/>
        <end position="598"/>
    </location>
</feature>
<dbReference type="InterPro" id="IPR002931">
    <property type="entry name" value="Transglutaminase-like"/>
</dbReference>
<keyword evidence="10" id="KW-0862">Zinc</keyword>
<dbReference type="Pfam" id="PF01841">
    <property type="entry name" value="Transglut_core"/>
    <property type="match status" value="1"/>
</dbReference>
<dbReference type="EC" id="3.5.1.52" evidence="5"/>
<dbReference type="InterPro" id="IPR013766">
    <property type="entry name" value="Thioredoxin_domain"/>
</dbReference>
<dbReference type="SMART" id="SM00613">
    <property type="entry name" value="PAW"/>
    <property type="match status" value="1"/>
</dbReference>
<evidence type="ECO:0000256" key="11">
    <source>
        <dbReference type="ARBA" id="ARBA00032901"/>
    </source>
</evidence>
<evidence type="ECO:0000256" key="2">
    <source>
        <dbReference type="ARBA" id="ARBA00001947"/>
    </source>
</evidence>
<evidence type="ECO:0000256" key="9">
    <source>
        <dbReference type="ARBA" id="ARBA00022801"/>
    </source>
</evidence>
<dbReference type="SUPFAM" id="SSF54001">
    <property type="entry name" value="Cysteine proteinases"/>
    <property type="match status" value="1"/>
</dbReference>
<dbReference type="Gene3D" id="3.10.620.30">
    <property type="match status" value="1"/>
</dbReference>
<evidence type="ECO:0000313" key="15">
    <source>
        <dbReference type="Proteomes" id="UP000036681"/>
    </source>
</evidence>
<dbReference type="PANTHER" id="PTHR12143:SF19">
    <property type="entry name" value="PEPTIDE-N(4)-(N-ACETYL-BETA-GLUCOSAMINYL)ASPARAGINE AMIDASE"/>
    <property type="match status" value="1"/>
</dbReference>
<proteinExistence type="inferred from homology"/>
<dbReference type="AlphaFoldDB" id="A0A9J2P389"/>
<dbReference type="InterPro" id="IPR036249">
    <property type="entry name" value="Thioredoxin-like_sf"/>
</dbReference>
<dbReference type="GO" id="GO:0046872">
    <property type="term" value="F:metal ion binding"/>
    <property type="evidence" value="ECO:0007669"/>
    <property type="project" value="UniProtKB-KW"/>
</dbReference>
<dbReference type="Gene3D" id="2.60.120.1020">
    <property type="entry name" value="Peptide N glycanase, PAW domain"/>
    <property type="match status" value="1"/>
</dbReference>
<dbReference type="PROSITE" id="PS51352">
    <property type="entry name" value="THIOREDOXIN_2"/>
    <property type="match status" value="1"/>
</dbReference>
<sequence length="598" mass="68769">MVLTITDDSSLSGHLSRAGSKLVVIDFYADWCGPCRYIAPIFEQFALQYTEAFFVKVNVDLCTQTSALYGIQAMPTFVFLRNNQEVGRLMGADAAELEKKIVRCIAEGGSAPSYSPNAATQEEKQFLEKYVHYSRRMQSYEDEVAQTLALSVIPSDELKAQSLERGKLNEFKLVKNLLQWFKTEFFKWVDTPECESCGVVTPAASKKKGTPLEEEREFGADRVEVYVCDSCAKDVRFPRYNDAVKLLETRKGRCGEWANCFVLCCRALQLETRWVHDETDHVWCEVWINSMDRWVHCDPCENIIDTPLLYERGWGKKLTYVIAFGVDHVRDVTWRYTFDHFKVLRRRSACRESVLLNFIKKLNARYERSMFLERKKEMDRRYLKELIEFLSPSLQLREGSEAEQQGRTTGSVKWREARNELGCCSKSALISVVLRPNDNELASKYFRLEYTCAKDEYKRGNEVIRGWENLLNKQRDVFRKEESDWKMAYICRKEGKSTGELCWSLDLEGLSIKTLNVELKGITKYEDAIVTATVCCGDVCIPLHDSGKLTLESPKDGRVDIKVIFSGGTGQRAWQNAQLFRSELKSSEPDMIVAVVLE</sequence>
<evidence type="ECO:0000256" key="4">
    <source>
        <dbReference type="ARBA" id="ARBA00009390"/>
    </source>
</evidence>
<dbReference type="Pfam" id="PF04721">
    <property type="entry name" value="PAW"/>
    <property type="match status" value="1"/>
</dbReference>
<dbReference type="GO" id="GO:0005829">
    <property type="term" value="C:cytosol"/>
    <property type="evidence" value="ECO:0007669"/>
    <property type="project" value="TreeGrafter"/>
</dbReference>
<feature type="domain" description="Thioredoxin" evidence="13">
    <location>
        <begin position="1"/>
        <end position="107"/>
    </location>
</feature>
<comment type="subcellular location">
    <subcellularLocation>
        <location evidence="3">Cytoplasm</location>
    </subcellularLocation>
</comment>
<dbReference type="WBParaSite" id="ALUE_0000386301-mRNA-1">
    <property type="protein sequence ID" value="ALUE_0000386301-mRNA-1"/>
    <property type="gene ID" value="ALUE_0000386301"/>
</dbReference>
<comment type="cofactor">
    <cofactor evidence="2">
        <name>Zn(2+)</name>
        <dbReference type="ChEBI" id="CHEBI:29105"/>
    </cofactor>
</comment>
<evidence type="ECO:0000259" key="14">
    <source>
        <dbReference type="PROSITE" id="PS51398"/>
    </source>
</evidence>
<evidence type="ECO:0000256" key="8">
    <source>
        <dbReference type="ARBA" id="ARBA00022723"/>
    </source>
</evidence>
<evidence type="ECO:0000256" key="1">
    <source>
        <dbReference type="ARBA" id="ARBA00001650"/>
    </source>
</evidence>
<keyword evidence="7" id="KW-0963">Cytoplasm</keyword>
<evidence type="ECO:0000256" key="6">
    <source>
        <dbReference type="ARBA" id="ARBA00018546"/>
    </source>
</evidence>
<organism evidence="15 16">
    <name type="scientific">Ascaris lumbricoides</name>
    <name type="common">Giant roundworm</name>
    <dbReference type="NCBI Taxonomy" id="6252"/>
    <lineage>
        <taxon>Eukaryota</taxon>
        <taxon>Metazoa</taxon>
        <taxon>Ecdysozoa</taxon>
        <taxon>Nematoda</taxon>
        <taxon>Chromadorea</taxon>
        <taxon>Rhabditida</taxon>
        <taxon>Spirurina</taxon>
        <taxon>Ascaridomorpha</taxon>
        <taxon>Ascaridoidea</taxon>
        <taxon>Ascarididae</taxon>
        <taxon>Ascaris</taxon>
    </lineage>
</organism>
<dbReference type="Proteomes" id="UP000036681">
    <property type="component" value="Unplaced"/>
</dbReference>
<dbReference type="Gene3D" id="3.40.30.10">
    <property type="entry name" value="Glutaredoxin"/>
    <property type="match status" value="1"/>
</dbReference>
<keyword evidence="8" id="KW-0479">Metal-binding</keyword>
<evidence type="ECO:0000256" key="10">
    <source>
        <dbReference type="ARBA" id="ARBA00022833"/>
    </source>
</evidence>
<comment type="catalytic activity">
    <reaction evidence="1">
        <text>Hydrolysis of an N(4)-(acetyl-beta-D-glucosaminyl)asparagine residue in which the glucosamine residue may be further glycosylated, to yield a (substituted) N-acetyl-beta-D-glucosaminylamine and a peptide containing an aspartate residue.</text>
        <dbReference type="EC" id="3.5.1.52"/>
    </reaction>
</comment>
<dbReference type="PRINTS" id="PR00421">
    <property type="entry name" value="THIOREDOXIN"/>
</dbReference>
<reference evidence="16" key="1">
    <citation type="submission" date="2023-03" db="UniProtKB">
        <authorList>
            <consortium name="WormBaseParasite"/>
        </authorList>
    </citation>
    <scope>IDENTIFICATION</scope>
</reference>
<dbReference type="GO" id="GO:0000224">
    <property type="term" value="F:peptide-N4-(N-acetyl-beta-glucosaminyl)asparagine amidase activity"/>
    <property type="evidence" value="ECO:0007669"/>
    <property type="project" value="UniProtKB-EC"/>
</dbReference>
<evidence type="ECO:0000259" key="13">
    <source>
        <dbReference type="PROSITE" id="PS51352"/>
    </source>
</evidence>
<dbReference type="GO" id="GO:0006516">
    <property type="term" value="P:glycoprotein catabolic process"/>
    <property type="evidence" value="ECO:0007669"/>
    <property type="project" value="InterPro"/>
</dbReference>
<evidence type="ECO:0000256" key="5">
    <source>
        <dbReference type="ARBA" id="ARBA00012158"/>
    </source>
</evidence>
<dbReference type="Gene3D" id="2.20.25.10">
    <property type="match status" value="1"/>
</dbReference>
<evidence type="ECO:0000256" key="3">
    <source>
        <dbReference type="ARBA" id="ARBA00004496"/>
    </source>
</evidence>
<name>A0A9J2P389_ASCLU</name>
<dbReference type="Pfam" id="PF00085">
    <property type="entry name" value="Thioredoxin"/>
    <property type="match status" value="1"/>
</dbReference>